<dbReference type="AlphaFoldDB" id="A0AAW9QX23"/>
<dbReference type="SUPFAM" id="SSF51182">
    <property type="entry name" value="RmlC-like cupins"/>
    <property type="match status" value="1"/>
</dbReference>
<protein>
    <submittedName>
        <fullName evidence="1">Cupin domain-containing protein</fullName>
    </submittedName>
</protein>
<evidence type="ECO:0000313" key="2">
    <source>
        <dbReference type="Proteomes" id="UP001328733"/>
    </source>
</evidence>
<name>A0AAW9QX23_9CHRO</name>
<proteinExistence type="predicted"/>
<dbReference type="RefSeq" id="WP_332864805.1">
    <property type="nucleotide sequence ID" value="NZ_JBAFSM010000014.1"/>
</dbReference>
<comment type="caution">
    <text evidence="1">The sequence shown here is derived from an EMBL/GenBank/DDBJ whole genome shotgun (WGS) entry which is preliminary data.</text>
</comment>
<dbReference type="InterPro" id="IPR014710">
    <property type="entry name" value="RmlC-like_jellyroll"/>
</dbReference>
<gene>
    <name evidence="1" type="ORF">V0288_09355</name>
</gene>
<dbReference type="Gene3D" id="2.60.120.10">
    <property type="entry name" value="Jelly Rolls"/>
    <property type="match status" value="1"/>
</dbReference>
<dbReference type="EMBL" id="JBAFSM010000014">
    <property type="protein sequence ID" value="MEG3437324.1"/>
    <property type="molecule type" value="Genomic_DNA"/>
</dbReference>
<evidence type="ECO:0000313" key="1">
    <source>
        <dbReference type="EMBL" id="MEG3437324.1"/>
    </source>
</evidence>
<keyword evidence="2" id="KW-1185">Reference proteome</keyword>
<accession>A0AAW9QX23</accession>
<dbReference type="InterPro" id="IPR011051">
    <property type="entry name" value="RmlC_Cupin_sf"/>
</dbReference>
<reference evidence="1 2" key="1">
    <citation type="submission" date="2024-01" db="EMBL/GenBank/DDBJ databases">
        <title>Genomic insights into the taxonomy and metabolism of the cyanobacterium Pannus brasiliensis CCIBt3594.</title>
        <authorList>
            <person name="Machado M."/>
            <person name="Botero N.B."/>
            <person name="Andreote A.P.D."/>
            <person name="Feitosa A.M.T."/>
            <person name="Popin R."/>
            <person name="Sivonen K."/>
            <person name="Fiore M.F."/>
        </authorList>
    </citation>
    <scope>NUCLEOTIDE SEQUENCE [LARGE SCALE GENOMIC DNA]</scope>
    <source>
        <strain evidence="1 2">CCIBt3594</strain>
    </source>
</reference>
<organism evidence="1 2">
    <name type="scientific">Pannus brasiliensis CCIBt3594</name>
    <dbReference type="NCBI Taxonomy" id="1427578"/>
    <lineage>
        <taxon>Bacteria</taxon>
        <taxon>Bacillati</taxon>
        <taxon>Cyanobacteriota</taxon>
        <taxon>Cyanophyceae</taxon>
        <taxon>Oscillatoriophycideae</taxon>
        <taxon>Chroococcales</taxon>
        <taxon>Microcystaceae</taxon>
        <taxon>Pannus</taxon>
    </lineage>
</organism>
<sequence length="157" mass="17116">MKRILFFLPLVGLSWIGTLAIAREIQKPDDYRRSVTREVLASGLPGDATGKILELVRYTIPPRAKLPAHIHPGMQIERVESGTLTYTVVKGKAFVKRSNGPEEAIEEGKTILLNPGDSLTEPAGMVHYGENATDFPVILLGASLFDTDKPKAILLAP</sequence>
<dbReference type="Proteomes" id="UP001328733">
    <property type="component" value="Unassembled WGS sequence"/>
</dbReference>